<gene>
    <name evidence="5" type="ORF">ETSY2_22940</name>
</gene>
<dbReference type="InterPro" id="IPR013216">
    <property type="entry name" value="Methyltransf_11"/>
</dbReference>
<feature type="domain" description="Methyltransferase type 11" evidence="4">
    <location>
        <begin position="55"/>
        <end position="153"/>
    </location>
</feature>
<reference evidence="5 6" key="1">
    <citation type="journal article" date="2014" name="Nature">
        <title>An environmental bacterial taxon with a large and distinct metabolic repertoire.</title>
        <authorList>
            <person name="Wilson M.C."/>
            <person name="Mori T."/>
            <person name="Ruckert C."/>
            <person name="Uria A.R."/>
            <person name="Helf M.J."/>
            <person name="Takada K."/>
            <person name="Gernert C."/>
            <person name="Steffens U.A."/>
            <person name="Heycke N."/>
            <person name="Schmitt S."/>
            <person name="Rinke C."/>
            <person name="Helfrich E.J."/>
            <person name="Brachmann A.O."/>
            <person name="Gurgui C."/>
            <person name="Wakimoto T."/>
            <person name="Kracht M."/>
            <person name="Crusemann M."/>
            <person name="Hentschel U."/>
            <person name="Abe I."/>
            <person name="Matsunaga S."/>
            <person name="Kalinowski J."/>
            <person name="Takeyama H."/>
            <person name="Piel J."/>
        </authorList>
    </citation>
    <scope>NUCLEOTIDE SEQUENCE [LARGE SCALE GENOMIC DNA]</scope>
    <source>
        <strain evidence="6">TSY2</strain>
    </source>
</reference>
<dbReference type="PANTHER" id="PTHR43464">
    <property type="entry name" value="METHYLTRANSFERASE"/>
    <property type="match status" value="1"/>
</dbReference>
<dbReference type="PATRIC" id="fig|1429439.4.peg.3908"/>
<dbReference type="PANTHER" id="PTHR43464:SF19">
    <property type="entry name" value="UBIQUINONE BIOSYNTHESIS O-METHYLTRANSFERASE, MITOCHONDRIAL"/>
    <property type="match status" value="1"/>
</dbReference>
<keyword evidence="1" id="KW-0489">Methyltransferase</keyword>
<protein>
    <recommendedName>
        <fullName evidence="4">Methyltransferase type 11 domain-containing protein</fullName>
    </recommendedName>
</protein>
<dbReference type="Pfam" id="PF08241">
    <property type="entry name" value="Methyltransf_11"/>
    <property type="match status" value="1"/>
</dbReference>
<name>W4M5G5_9BACT</name>
<keyword evidence="6" id="KW-1185">Reference proteome</keyword>
<proteinExistence type="predicted"/>
<keyword evidence="2" id="KW-0808">Transferase</keyword>
<dbReference type="Gene3D" id="3.40.50.150">
    <property type="entry name" value="Vaccinia Virus protein VP39"/>
    <property type="match status" value="1"/>
</dbReference>
<dbReference type="GO" id="GO:0008757">
    <property type="term" value="F:S-adenosylmethionine-dependent methyltransferase activity"/>
    <property type="evidence" value="ECO:0007669"/>
    <property type="project" value="InterPro"/>
</dbReference>
<dbReference type="AlphaFoldDB" id="W4M5G5"/>
<comment type="caution">
    <text evidence="5">The sequence shown here is derived from an EMBL/GenBank/DDBJ whole genome shotgun (WGS) entry which is preliminary data.</text>
</comment>
<evidence type="ECO:0000313" key="5">
    <source>
        <dbReference type="EMBL" id="ETX05440.1"/>
    </source>
</evidence>
<evidence type="ECO:0000256" key="3">
    <source>
        <dbReference type="ARBA" id="ARBA00022691"/>
    </source>
</evidence>
<dbReference type="GO" id="GO:0032259">
    <property type="term" value="P:methylation"/>
    <property type="evidence" value="ECO:0007669"/>
    <property type="project" value="UniProtKB-KW"/>
</dbReference>
<organism evidence="5 6">
    <name type="scientific">Candidatus Entotheonella gemina</name>
    <dbReference type="NCBI Taxonomy" id="1429439"/>
    <lineage>
        <taxon>Bacteria</taxon>
        <taxon>Pseudomonadati</taxon>
        <taxon>Nitrospinota/Tectimicrobiota group</taxon>
        <taxon>Candidatus Tectimicrobiota</taxon>
        <taxon>Candidatus Entotheonellia</taxon>
        <taxon>Candidatus Entotheonellales</taxon>
        <taxon>Candidatus Entotheonellaceae</taxon>
        <taxon>Candidatus Entotheonella</taxon>
    </lineage>
</organism>
<dbReference type="InterPro" id="IPR029063">
    <property type="entry name" value="SAM-dependent_MTases_sf"/>
</dbReference>
<evidence type="ECO:0000259" key="4">
    <source>
        <dbReference type="Pfam" id="PF08241"/>
    </source>
</evidence>
<dbReference type="Proteomes" id="UP000019140">
    <property type="component" value="Unassembled WGS sequence"/>
</dbReference>
<dbReference type="EMBL" id="AZHX01000950">
    <property type="protein sequence ID" value="ETX05440.1"/>
    <property type="molecule type" value="Genomic_DNA"/>
</dbReference>
<evidence type="ECO:0000256" key="1">
    <source>
        <dbReference type="ARBA" id="ARBA00022603"/>
    </source>
</evidence>
<evidence type="ECO:0000256" key="2">
    <source>
        <dbReference type="ARBA" id="ARBA00022679"/>
    </source>
</evidence>
<dbReference type="HOGENOM" id="CLU_1105546_0_0_7"/>
<evidence type="ECO:0000313" key="6">
    <source>
        <dbReference type="Proteomes" id="UP000019140"/>
    </source>
</evidence>
<sequence length="251" mass="28752">MQTGNRPNLVPFDKYDRFGAYHWIECERRSRRYNPPLAARYEAVAKRISGRPKALDIGCGDGYLMHLVRLQCDTIVGIDPASAGVRHAAQHLSSHPETSGPHCPITLGSGYELPFADKQFDLVLMTDVIEHLERPEACLAEICRVLQPGGTLCVTTPRRRPERPLGWGHVREYTGDELQTCLEAFFVHVQLTYLWPLTWFRLYGTRPGWRLIRLFARYAGNPFTREGQEPEKFAQILAMCRRPHPAHVIKY</sequence>
<keyword evidence="3" id="KW-0949">S-adenosyl-L-methionine</keyword>
<dbReference type="SUPFAM" id="SSF53335">
    <property type="entry name" value="S-adenosyl-L-methionine-dependent methyltransferases"/>
    <property type="match status" value="1"/>
</dbReference>
<dbReference type="CDD" id="cd02440">
    <property type="entry name" value="AdoMet_MTases"/>
    <property type="match status" value="1"/>
</dbReference>
<accession>W4M5G5</accession>